<organism evidence="4 5">
    <name type="scientific">Desulfonema magnum</name>
    <dbReference type="NCBI Taxonomy" id="45655"/>
    <lineage>
        <taxon>Bacteria</taxon>
        <taxon>Pseudomonadati</taxon>
        <taxon>Thermodesulfobacteriota</taxon>
        <taxon>Desulfobacteria</taxon>
        <taxon>Desulfobacterales</taxon>
        <taxon>Desulfococcaceae</taxon>
        <taxon>Desulfonema</taxon>
    </lineage>
</organism>
<dbReference type="InterPro" id="IPR051010">
    <property type="entry name" value="BCAA_transport"/>
</dbReference>
<accession>A0A975BST0</accession>
<keyword evidence="2" id="KW-0732">Signal</keyword>
<dbReference type="SUPFAM" id="SSF53822">
    <property type="entry name" value="Periplasmic binding protein-like I"/>
    <property type="match status" value="1"/>
</dbReference>
<dbReference type="AlphaFoldDB" id="A0A975BST0"/>
<dbReference type="PANTHER" id="PTHR30483:SF6">
    <property type="entry name" value="PERIPLASMIC BINDING PROTEIN OF ABC TRANSPORTER FOR NATURAL AMINO ACIDS"/>
    <property type="match status" value="1"/>
</dbReference>
<sequence>MKKLKKGLIFLVIVILLLFYTGANAQLAVNIGLNYPKTGPYSLQGAAQLSAANMAIKEINAAGGILGKKINLMTRDSQSEADVSKKNVEELIDKEHCEMIFGGSASSVAIAGGKAAKSRGKLYFGTLTYSNATTGEEGHKYIFRECYNAWMGAKVLSDYLRKNYSGKKYFYIVADYTWGWTTEESIRAFSLTRSRKGHKRVLTPFPGASDEDFKQALTKAENSKSDVLVLVLFGKDMSKALRLATEMGLKKKMAVVVPNLSLGMAQTAGPNVMEDVVGALPWCWKIPYIYGYDKGKAFVENFAKRYDFYPSTSAASAYTILYQYKDAVERAKTFETKAVIAALEGHRFTLLKDEQIWRKFDHQCIQTVYAVKCKPAGDVLVDKFNQDYFEIINKMSGEEAAITEKRWTDARKKANKPEGLAW</sequence>
<dbReference type="Gene3D" id="3.40.50.2300">
    <property type="match status" value="2"/>
</dbReference>
<keyword evidence="5" id="KW-1185">Reference proteome</keyword>
<dbReference type="InterPro" id="IPR028082">
    <property type="entry name" value="Peripla_BP_I"/>
</dbReference>
<reference evidence="4" key="1">
    <citation type="journal article" date="2021" name="Microb. Physiol.">
        <title>Proteogenomic Insights into the Physiology of Marine, Sulfate-Reducing, Filamentous Desulfonema limicola and Desulfonema magnum.</title>
        <authorList>
            <person name="Schnaars V."/>
            <person name="Wohlbrand L."/>
            <person name="Scheve S."/>
            <person name="Hinrichs C."/>
            <person name="Reinhardt R."/>
            <person name="Rabus R."/>
        </authorList>
    </citation>
    <scope>NUCLEOTIDE SEQUENCE</scope>
    <source>
        <strain evidence="4">4be13</strain>
    </source>
</reference>
<evidence type="ECO:0000313" key="4">
    <source>
        <dbReference type="EMBL" id="QTA91006.1"/>
    </source>
</evidence>
<dbReference type="InterPro" id="IPR028081">
    <property type="entry name" value="Leu-bd"/>
</dbReference>
<gene>
    <name evidence="4" type="ORF">dnm_070700</name>
</gene>
<dbReference type="Proteomes" id="UP000663722">
    <property type="component" value="Chromosome"/>
</dbReference>
<dbReference type="RefSeq" id="WP_207678958.1">
    <property type="nucleotide sequence ID" value="NZ_CP061800.1"/>
</dbReference>
<dbReference type="KEGG" id="dmm:dnm_070700"/>
<comment type="similarity">
    <text evidence="1">Belongs to the leucine-binding protein family.</text>
</comment>
<name>A0A975BST0_9BACT</name>
<dbReference type="Pfam" id="PF13458">
    <property type="entry name" value="Peripla_BP_6"/>
    <property type="match status" value="1"/>
</dbReference>
<evidence type="ECO:0000259" key="3">
    <source>
        <dbReference type="Pfam" id="PF13458"/>
    </source>
</evidence>
<evidence type="ECO:0000256" key="2">
    <source>
        <dbReference type="ARBA" id="ARBA00022729"/>
    </source>
</evidence>
<dbReference type="CDD" id="cd19987">
    <property type="entry name" value="PBP1_SBP-like"/>
    <property type="match status" value="1"/>
</dbReference>
<dbReference type="EMBL" id="CP061800">
    <property type="protein sequence ID" value="QTA91006.1"/>
    <property type="molecule type" value="Genomic_DNA"/>
</dbReference>
<feature type="domain" description="Leucine-binding protein" evidence="3">
    <location>
        <begin position="29"/>
        <end position="377"/>
    </location>
</feature>
<dbReference type="PANTHER" id="PTHR30483">
    <property type="entry name" value="LEUCINE-SPECIFIC-BINDING PROTEIN"/>
    <property type="match status" value="1"/>
</dbReference>
<evidence type="ECO:0000313" key="5">
    <source>
        <dbReference type="Proteomes" id="UP000663722"/>
    </source>
</evidence>
<evidence type="ECO:0000256" key="1">
    <source>
        <dbReference type="ARBA" id="ARBA00010062"/>
    </source>
</evidence>
<protein>
    <submittedName>
        <fullName evidence="4">Leucine-binding domain-containing protein</fullName>
    </submittedName>
</protein>
<proteinExistence type="inferred from homology"/>